<reference evidence="8 9" key="1">
    <citation type="submission" date="2007-06" db="EMBL/GenBank/DDBJ databases">
        <authorList>
            <person name="Shimkets L."/>
            <person name="Ferriera S."/>
            <person name="Johnson J."/>
            <person name="Kravitz S."/>
            <person name="Beeson K."/>
            <person name="Sutton G."/>
            <person name="Rogers Y.-H."/>
            <person name="Friedman R."/>
            <person name="Frazier M."/>
            <person name="Venter J.C."/>
        </authorList>
    </citation>
    <scope>NUCLEOTIDE SEQUENCE [LARGE SCALE GENOMIC DNA]</scope>
    <source>
        <strain evidence="8 9">SIR-1</strain>
    </source>
</reference>
<accession>A6G9Y4</accession>
<proteinExistence type="predicted"/>
<dbReference type="GO" id="GO:0005829">
    <property type="term" value="C:cytosol"/>
    <property type="evidence" value="ECO:0007669"/>
    <property type="project" value="TreeGrafter"/>
</dbReference>
<name>A6G9Y4_9BACT</name>
<comment type="catalytic activity">
    <reaction evidence="1">
        <text>2-(N(omega)-L-arginino)succinate = fumarate + L-arginine</text>
        <dbReference type="Rhea" id="RHEA:24020"/>
        <dbReference type="ChEBI" id="CHEBI:29806"/>
        <dbReference type="ChEBI" id="CHEBI:32682"/>
        <dbReference type="ChEBI" id="CHEBI:57472"/>
        <dbReference type="EC" id="4.3.2.1"/>
    </reaction>
</comment>
<dbReference type="SUPFAM" id="SSF48557">
    <property type="entry name" value="L-aspartase-like"/>
    <property type="match status" value="1"/>
</dbReference>
<evidence type="ECO:0000256" key="3">
    <source>
        <dbReference type="ARBA" id="ARBA00012338"/>
    </source>
</evidence>
<dbReference type="InterPro" id="IPR008948">
    <property type="entry name" value="L-Aspartase-like"/>
</dbReference>
<dbReference type="GO" id="GO:0004056">
    <property type="term" value="F:argininosuccinate lyase activity"/>
    <property type="evidence" value="ECO:0007669"/>
    <property type="project" value="UniProtKB-UniRule"/>
</dbReference>
<keyword evidence="4" id="KW-0028">Amino-acid biosynthesis</keyword>
<dbReference type="InterPro" id="IPR000362">
    <property type="entry name" value="Fumarate_lyase_fam"/>
</dbReference>
<dbReference type="InterPro" id="IPR020557">
    <property type="entry name" value="Fumarate_lyase_CS"/>
</dbReference>
<dbReference type="PANTHER" id="PTHR43814">
    <property type="entry name" value="ARGININOSUCCINATE LYASE"/>
    <property type="match status" value="1"/>
</dbReference>
<dbReference type="NCBIfam" id="TIGR00838">
    <property type="entry name" value="argH"/>
    <property type="match status" value="1"/>
</dbReference>
<sequence>MSSIARTDATGGALDPKFLEWQTSLPVDRRLLEVDVAGSVAHVEGLVAGGLVTREEGDTLQAALRSLPGKVARGEVELPLEEDVHMAVEVWLRATVGEVADKLHTGRSRNDQVATDLKLWVRSAVNRLLAGLEGLEAAIEAWNEAQGDTPMPAYTHRQVAIPVLARLWIGAALGEPLARDRRLLAVVEDEIADSPLGAGAIGGNTLPIDPWVPARELRFSSPPRNPMDAVGSRDHGLTLAFACARISQHLARFCADVVELSSDGLVTLSGAVACGSSMMPHKRNPDLFELVRGQAALRQGELVALMTTFQGLGTGYHRDLQQDKQVLFACVDGTVACLEMIALGIRNLELMPERCVTALERGDAIATDLTEALVAGGTAFRQAYRQIGALVATQRAAGKRLVDLRAEELEAAGLPASLLDHLDVKASARKRAARYVRSSES</sequence>
<dbReference type="Gene3D" id="1.20.200.10">
    <property type="entry name" value="Fumarase/aspartase (Central domain)"/>
    <property type="match status" value="1"/>
</dbReference>
<dbReference type="STRING" id="391625.PPSIR1_26368"/>
<evidence type="ECO:0000256" key="4">
    <source>
        <dbReference type="ARBA" id="ARBA00022571"/>
    </source>
</evidence>
<dbReference type="GO" id="GO:0042450">
    <property type="term" value="P:L-arginine biosynthetic process via ornithine"/>
    <property type="evidence" value="ECO:0007669"/>
    <property type="project" value="UniProtKB-UniRule"/>
</dbReference>
<feature type="domain" description="Argininosuccinate lyase C-terminal" evidence="7">
    <location>
        <begin position="365"/>
        <end position="427"/>
    </location>
</feature>
<evidence type="ECO:0000256" key="5">
    <source>
        <dbReference type="NCBIfam" id="TIGR00838"/>
    </source>
</evidence>
<feature type="domain" description="Fumarate lyase N-terminal" evidence="6">
    <location>
        <begin position="13"/>
        <end position="296"/>
    </location>
</feature>
<comment type="pathway">
    <text evidence="2">Amino-acid biosynthesis; L-arginine biosynthesis; L-arginine from L-ornithine and carbamoyl phosphate: step 3/3.</text>
</comment>
<dbReference type="InterPro" id="IPR024083">
    <property type="entry name" value="Fumarase/histidase_N"/>
</dbReference>
<dbReference type="Proteomes" id="UP000005801">
    <property type="component" value="Unassembled WGS sequence"/>
</dbReference>
<dbReference type="OrthoDB" id="9769623at2"/>
<evidence type="ECO:0000259" key="6">
    <source>
        <dbReference type="Pfam" id="PF00206"/>
    </source>
</evidence>
<dbReference type="EMBL" id="ABCS01000048">
    <property type="protein sequence ID" value="EDM77309.1"/>
    <property type="molecule type" value="Genomic_DNA"/>
</dbReference>
<dbReference type="AlphaFoldDB" id="A6G9Y4"/>
<protein>
    <recommendedName>
        <fullName evidence="3 5">Argininosuccinate lyase</fullName>
        <ecNumber evidence="3 5">4.3.2.1</ecNumber>
    </recommendedName>
</protein>
<dbReference type="PROSITE" id="PS00163">
    <property type="entry name" value="FUMARATE_LYASES"/>
    <property type="match status" value="1"/>
</dbReference>
<evidence type="ECO:0000313" key="8">
    <source>
        <dbReference type="EMBL" id="EDM77309.1"/>
    </source>
</evidence>
<comment type="caution">
    <text evidence="8">The sequence shown here is derived from an EMBL/GenBank/DDBJ whole genome shotgun (WGS) entry which is preliminary data.</text>
</comment>
<evidence type="ECO:0000256" key="1">
    <source>
        <dbReference type="ARBA" id="ARBA00000985"/>
    </source>
</evidence>
<evidence type="ECO:0000313" key="9">
    <source>
        <dbReference type="Proteomes" id="UP000005801"/>
    </source>
</evidence>
<dbReference type="Pfam" id="PF14698">
    <property type="entry name" value="ASL_C2"/>
    <property type="match status" value="1"/>
</dbReference>
<dbReference type="EC" id="4.3.2.1" evidence="3 5"/>
<dbReference type="InterPro" id="IPR022761">
    <property type="entry name" value="Fumarate_lyase_N"/>
</dbReference>
<dbReference type="PANTHER" id="PTHR43814:SF1">
    <property type="entry name" value="ARGININOSUCCINATE LYASE"/>
    <property type="match status" value="1"/>
</dbReference>
<dbReference type="Pfam" id="PF00206">
    <property type="entry name" value="Lyase_1"/>
    <property type="match status" value="1"/>
</dbReference>
<gene>
    <name evidence="8" type="ORF">PPSIR1_26368</name>
</gene>
<dbReference type="PRINTS" id="PR00149">
    <property type="entry name" value="FUMRATELYASE"/>
</dbReference>
<dbReference type="InterPro" id="IPR009049">
    <property type="entry name" value="Argininosuccinate_lyase"/>
</dbReference>
<dbReference type="PRINTS" id="PR00145">
    <property type="entry name" value="ARGSUCLYASE"/>
</dbReference>
<keyword evidence="4" id="KW-0055">Arginine biosynthesis</keyword>
<dbReference type="Gene3D" id="1.10.40.30">
    <property type="entry name" value="Fumarase/aspartase (C-terminal domain)"/>
    <property type="match status" value="1"/>
</dbReference>
<dbReference type="InterPro" id="IPR029419">
    <property type="entry name" value="Arg_succ_lyase_C"/>
</dbReference>
<keyword evidence="8" id="KW-0456">Lyase</keyword>
<dbReference type="UniPathway" id="UPA00068">
    <property type="reaction ID" value="UER00114"/>
</dbReference>
<evidence type="ECO:0000256" key="2">
    <source>
        <dbReference type="ARBA" id="ARBA00004941"/>
    </source>
</evidence>
<dbReference type="eggNOG" id="COG0165">
    <property type="taxonomic scope" value="Bacteria"/>
</dbReference>
<dbReference type="Gene3D" id="1.10.275.10">
    <property type="entry name" value="Fumarase/aspartase (N-terminal domain)"/>
    <property type="match status" value="1"/>
</dbReference>
<dbReference type="RefSeq" id="WP_006973526.1">
    <property type="nucleotide sequence ID" value="NZ_ABCS01000048.1"/>
</dbReference>
<evidence type="ECO:0000259" key="7">
    <source>
        <dbReference type="Pfam" id="PF14698"/>
    </source>
</evidence>
<dbReference type="CDD" id="cd01359">
    <property type="entry name" value="Argininosuccinate_lyase"/>
    <property type="match status" value="1"/>
</dbReference>
<keyword evidence="9" id="KW-1185">Reference proteome</keyword>
<organism evidence="8 9">
    <name type="scientific">Plesiocystis pacifica SIR-1</name>
    <dbReference type="NCBI Taxonomy" id="391625"/>
    <lineage>
        <taxon>Bacteria</taxon>
        <taxon>Pseudomonadati</taxon>
        <taxon>Myxococcota</taxon>
        <taxon>Polyangia</taxon>
        <taxon>Nannocystales</taxon>
        <taxon>Nannocystaceae</taxon>
        <taxon>Plesiocystis</taxon>
    </lineage>
</organism>